<evidence type="ECO:0000313" key="10">
    <source>
        <dbReference type="Proteomes" id="UP000187283"/>
    </source>
</evidence>
<evidence type="ECO:0000256" key="1">
    <source>
        <dbReference type="ARBA" id="ARBA00004141"/>
    </source>
</evidence>
<reference evidence="9 10" key="1">
    <citation type="submission" date="2017-01" db="EMBL/GenBank/DDBJ databases">
        <authorList>
            <person name="Mah S.A."/>
            <person name="Swanson W.J."/>
            <person name="Moy G.W."/>
            <person name="Vacquier V.D."/>
        </authorList>
    </citation>
    <scope>NUCLEOTIDE SEQUENCE [LARGE SCALE GENOMIC DNA]</scope>
    <source>
        <strain evidence="9 10">GSMNP</strain>
    </source>
</reference>
<comment type="subcellular location">
    <subcellularLocation>
        <location evidence="1">Membrane</location>
        <topology evidence="1">Multi-pass membrane protein</topology>
    </subcellularLocation>
</comment>
<evidence type="ECO:0000256" key="6">
    <source>
        <dbReference type="ARBA" id="ARBA00023136"/>
    </source>
</evidence>
<proteinExistence type="inferred from homology"/>
<feature type="transmembrane region" description="Helical" evidence="8">
    <location>
        <begin position="61"/>
        <end position="81"/>
    </location>
</feature>
<feature type="transmembrane region" description="Helical" evidence="8">
    <location>
        <begin position="167"/>
        <end position="185"/>
    </location>
</feature>
<feature type="transmembrane region" description="Helical" evidence="8">
    <location>
        <begin position="232"/>
        <end position="252"/>
    </location>
</feature>
<sequence>MGSENEASKVTGNNDEYKVASKKNDLEFQSAERNSEEMNLIPESSEYTKILKGSADLKTKVIYLLKVLALGQVLALCISGTSTFSNALAENLGISIPTTQTFLEETRYEASKKLDLLLAIADVEGNYFVVKAYNYTNLLSCSLLDTWTLPCVVVFTYFFMKVKYKKLQYVSIFICLVGMGASVFIDNYGKQGYRGQDPLKGDLFMILGATCYAVSNIMLEYIVRKRPIYEALGYLGLLGTIVNGVQLLALELNEIKNTTWTGQVVGYNLGFVAFMLLLYSLTPVLFRMSSATFYNLSLLTSDIYILLVGIFVFDYDVTPFYTIAYVLVISGLVIFNISPSLASDSILKLKGFN</sequence>
<comment type="similarity">
    <text evidence="2">Belongs to the SLC35F solute transporter family.</text>
</comment>
<gene>
    <name evidence="9" type="ORF">AYI70_g9959</name>
</gene>
<dbReference type="AlphaFoldDB" id="A0A1R1X8R4"/>
<dbReference type="Proteomes" id="UP000187283">
    <property type="component" value="Unassembled WGS sequence"/>
</dbReference>
<evidence type="ECO:0000256" key="3">
    <source>
        <dbReference type="ARBA" id="ARBA00022448"/>
    </source>
</evidence>
<evidence type="ECO:0000313" key="9">
    <source>
        <dbReference type="EMBL" id="OMJ11020.1"/>
    </source>
</evidence>
<dbReference type="STRING" id="133412.A0A1R1X8R4"/>
<evidence type="ECO:0000256" key="2">
    <source>
        <dbReference type="ARBA" id="ARBA00007863"/>
    </source>
</evidence>
<evidence type="ECO:0000256" key="4">
    <source>
        <dbReference type="ARBA" id="ARBA00022692"/>
    </source>
</evidence>
<comment type="caution">
    <text evidence="9">The sequence shown here is derived from an EMBL/GenBank/DDBJ whole genome shotgun (WGS) entry which is preliminary data.</text>
</comment>
<keyword evidence="6 8" id="KW-0472">Membrane</keyword>
<name>A0A1R1X8R4_9FUNG</name>
<dbReference type="GO" id="GO:0022857">
    <property type="term" value="F:transmembrane transporter activity"/>
    <property type="evidence" value="ECO:0007669"/>
    <property type="project" value="InterPro"/>
</dbReference>
<keyword evidence="3" id="KW-0813">Transport</keyword>
<feature type="transmembrane region" description="Helical" evidence="8">
    <location>
        <begin position="137"/>
        <end position="160"/>
    </location>
</feature>
<organism evidence="9 10">
    <name type="scientific">Smittium culicis</name>
    <dbReference type="NCBI Taxonomy" id="133412"/>
    <lineage>
        <taxon>Eukaryota</taxon>
        <taxon>Fungi</taxon>
        <taxon>Fungi incertae sedis</taxon>
        <taxon>Zoopagomycota</taxon>
        <taxon>Kickxellomycotina</taxon>
        <taxon>Harpellomycetes</taxon>
        <taxon>Harpellales</taxon>
        <taxon>Legeriomycetaceae</taxon>
        <taxon>Smittium</taxon>
    </lineage>
</organism>
<dbReference type="InterPro" id="IPR052221">
    <property type="entry name" value="SLC35F_Transporter"/>
</dbReference>
<feature type="region of interest" description="Disordered" evidence="7">
    <location>
        <begin position="1"/>
        <end position="23"/>
    </location>
</feature>
<dbReference type="Pfam" id="PF06027">
    <property type="entry name" value="SLC35F"/>
    <property type="match status" value="2"/>
</dbReference>
<dbReference type="GO" id="GO:0016020">
    <property type="term" value="C:membrane"/>
    <property type="evidence" value="ECO:0007669"/>
    <property type="project" value="UniProtKB-SubCell"/>
</dbReference>
<dbReference type="PANTHER" id="PTHR14233">
    <property type="entry name" value="DUF914-RELATED"/>
    <property type="match status" value="1"/>
</dbReference>
<evidence type="ECO:0000256" key="8">
    <source>
        <dbReference type="SAM" id="Phobius"/>
    </source>
</evidence>
<feature type="transmembrane region" description="Helical" evidence="8">
    <location>
        <begin position="293"/>
        <end position="313"/>
    </location>
</feature>
<dbReference type="InterPro" id="IPR009262">
    <property type="entry name" value="SLC35_F1/F2/F6"/>
</dbReference>
<dbReference type="EMBL" id="LSSN01004735">
    <property type="protein sequence ID" value="OMJ11020.1"/>
    <property type="molecule type" value="Genomic_DNA"/>
</dbReference>
<evidence type="ECO:0000256" key="5">
    <source>
        <dbReference type="ARBA" id="ARBA00022989"/>
    </source>
</evidence>
<feature type="transmembrane region" description="Helical" evidence="8">
    <location>
        <begin position="264"/>
        <end position="286"/>
    </location>
</feature>
<feature type="transmembrane region" description="Helical" evidence="8">
    <location>
        <begin position="319"/>
        <end position="338"/>
    </location>
</feature>
<dbReference type="OrthoDB" id="429955at2759"/>
<dbReference type="PANTHER" id="PTHR14233:SF4">
    <property type="entry name" value="SOLUTE CARRIER FAMILY 35 MEMBER F2"/>
    <property type="match status" value="1"/>
</dbReference>
<evidence type="ECO:0000256" key="7">
    <source>
        <dbReference type="SAM" id="MobiDB-lite"/>
    </source>
</evidence>
<feature type="transmembrane region" description="Helical" evidence="8">
    <location>
        <begin position="205"/>
        <end position="223"/>
    </location>
</feature>
<protein>
    <submittedName>
        <fullName evidence="9">Putative solute carrier family 35 member</fullName>
    </submittedName>
</protein>
<keyword evidence="4 8" id="KW-0812">Transmembrane</keyword>
<accession>A0A1R1X8R4</accession>
<keyword evidence="5 8" id="KW-1133">Transmembrane helix</keyword>
<keyword evidence="10" id="KW-1185">Reference proteome</keyword>